<evidence type="ECO:0000313" key="2">
    <source>
        <dbReference type="EMBL" id="GET91554.1"/>
    </source>
</evidence>
<name>A0A640KRA5_LEITA</name>
<evidence type="ECO:0000256" key="1">
    <source>
        <dbReference type="SAM" id="MobiDB-lite"/>
    </source>
</evidence>
<accession>A0A640KRA5</accession>
<organism evidence="2 3">
    <name type="scientific">Leishmania tarentolae</name>
    <name type="common">Sauroleishmania tarentolae</name>
    <dbReference type="NCBI Taxonomy" id="5689"/>
    <lineage>
        <taxon>Eukaryota</taxon>
        <taxon>Discoba</taxon>
        <taxon>Euglenozoa</taxon>
        <taxon>Kinetoplastea</taxon>
        <taxon>Metakinetoplastina</taxon>
        <taxon>Trypanosomatida</taxon>
        <taxon>Trypanosomatidae</taxon>
        <taxon>Leishmaniinae</taxon>
        <taxon>Leishmania</taxon>
        <taxon>lizard Leishmania</taxon>
    </lineage>
</organism>
<dbReference type="VEuPathDB" id="TriTrypDB:LtaPh_3222700"/>
<feature type="compositionally biased region" description="Low complexity" evidence="1">
    <location>
        <begin position="490"/>
        <end position="515"/>
    </location>
</feature>
<feature type="region of interest" description="Disordered" evidence="1">
    <location>
        <begin position="273"/>
        <end position="301"/>
    </location>
</feature>
<evidence type="ECO:0000313" key="3">
    <source>
        <dbReference type="Proteomes" id="UP000419144"/>
    </source>
</evidence>
<sequence length="871" mass="95916">MSTVQLHPHFVAAGNYADIRAVVGRLRDPIDSGGFKTNDDAPYLSSAYTSTIHLGEALSKLSYSTSTPSSRYRISNVTASAKTVHPPFAKDAPEAPKRSPPLIEANAGPGDKNTTPFLIPSPQMSPTPTNSGLQLCHCPPLRGAETRQPKVLCIWDVDDTLVASGVSGVRQNTVFRDSELVELFRSAGNTARHLLLSQGSIDDVLEKPGGRLWFLRPFLERTTGFAGDGRARTGDTSGFSSVPALSHGGMKKGKSFFANFLRCGGGIQTKVQPASASSVTRHRDVLNGNRGTNDSPSKHDLRHFAPGTVVVRLANVRERSETVEDSAFLEDPTALPTCTRTFNGDLNDKAEQHGRWLILRPEVWGITLASINTFFPPSRNTAFVNGKVYRKTDVVWSLAMTGEWDSVFFIDNNLSEVGVVRYGLQMSDMLELWCQRKVHRFFQADYLLLATSAKLRDLGLQYGRDITRPPDTAEMAQSLEDERNRSSRGQQAQKAATVSATSSSSFATASKSNNAEEVSESTRCKSAPLSSSGSADSTGSRTRSMTSSDTGRYACWKGCSSMRGSGINSVADDVKIVNSNEKDNTPPHSDVASPLMARRQHGSIHSYRSVDAECLPPTLPSFSCHRLHGTDNGDSGASVTTGSSMMYFPKATYKDVNLVVVNLHMPSEAYRRVLTTARTNSSGQCSVQRADSHLNRYVGQPVFVGDRSCTDEQYTNILKYFQETESTLFQLIEEEMRVNGFVDVSEGSRWVPDTRMVCAPIRTRPTFVPHMLNFYKPFFEELGERLVAVLQRTGGSNASCVLHTEAQRQYCILQRVLPFIDPYLMGDLGRVLFDMYTTEGDVSRSLAEQLKKTIGRTRDRIQPKQERGRQQ</sequence>
<protein>
    <submittedName>
        <fullName evidence="2">Uncharacterized protein</fullName>
    </submittedName>
</protein>
<dbReference type="OrthoDB" id="272225at2759"/>
<reference evidence="2" key="1">
    <citation type="submission" date="2019-11" db="EMBL/GenBank/DDBJ databases">
        <title>Leishmania tarentolae CDS.</title>
        <authorList>
            <person name="Goto Y."/>
            <person name="Yamagishi J."/>
        </authorList>
    </citation>
    <scope>NUCLEOTIDE SEQUENCE [LARGE SCALE GENOMIC DNA]</scope>
    <source>
        <strain evidence="2">Parrot Tar II</strain>
    </source>
</reference>
<proteinExistence type="predicted"/>
<comment type="caution">
    <text evidence="2">The sequence shown here is derived from an EMBL/GenBank/DDBJ whole genome shotgun (WGS) entry which is preliminary data.</text>
</comment>
<gene>
    <name evidence="2" type="ORF">LtaPh_3222700</name>
</gene>
<keyword evidence="3" id="KW-1185">Reference proteome</keyword>
<feature type="region of interest" description="Disordered" evidence="1">
    <location>
        <begin position="477"/>
        <end position="551"/>
    </location>
</feature>
<dbReference type="AlphaFoldDB" id="A0A640KRA5"/>
<dbReference type="EMBL" id="BLBS01000048">
    <property type="protein sequence ID" value="GET91554.1"/>
    <property type="molecule type" value="Genomic_DNA"/>
</dbReference>
<dbReference type="Proteomes" id="UP000419144">
    <property type="component" value="Unassembled WGS sequence"/>
</dbReference>
<feature type="compositionally biased region" description="Low complexity" evidence="1">
    <location>
        <begin position="526"/>
        <end position="551"/>
    </location>
</feature>